<comment type="similarity">
    <text evidence="1">Belongs to the LysR transcriptional regulatory family.</text>
</comment>
<keyword evidence="4" id="KW-0804">Transcription</keyword>
<dbReference type="GO" id="GO:0032993">
    <property type="term" value="C:protein-DNA complex"/>
    <property type="evidence" value="ECO:0007669"/>
    <property type="project" value="TreeGrafter"/>
</dbReference>
<name>A0A6J5EZZ7_9BURK</name>
<keyword evidence="3" id="KW-0238">DNA-binding</keyword>
<dbReference type="EMBL" id="CADIKH010000053">
    <property type="protein sequence ID" value="CAB3771733.1"/>
    <property type="molecule type" value="Genomic_DNA"/>
</dbReference>
<evidence type="ECO:0000256" key="3">
    <source>
        <dbReference type="ARBA" id="ARBA00023125"/>
    </source>
</evidence>
<dbReference type="Gene3D" id="3.40.190.290">
    <property type="match status" value="1"/>
</dbReference>
<evidence type="ECO:0000256" key="4">
    <source>
        <dbReference type="ARBA" id="ARBA00023163"/>
    </source>
</evidence>
<organism evidence="6 7">
    <name type="scientific">Paraburkholderia humisilvae</name>
    <dbReference type="NCBI Taxonomy" id="627669"/>
    <lineage>
        <taxon>Bacteria</taxon>
        <taxon>Pseudomonadati</taxon>
        <taxon>Pseudomonadota</taxon>
        <taxon>Betaproteobacteria</taxon>
        <taxon>Burkholderiales</taxon>
        <taxon>Burkholderiaceae</taxon>
        <taxon>Paraburkholderia</taxon>
    </lineage>
</organism>
<dbReference type="SUPFAM" id="SSF46785">
    <property type="entry name" value="Winged helix' DNA-binding domain"/>
    <property type="match status" value="1"/>
</dbReference>
<evidence type="ECO:0000256" key="1">
    <source>
        <dbReference type="ARBA" id="ARBA00009437"/>
    </source>
</evidence>
<dbReference type="Gene3D" id="1.10.10.10">
    <property type="entry name" value="Winged helix-like DNA-binding domain superfamily/Winged helix DNA-binding domain"/>
    <property type="match status" value="1"/>
</dbReference>
<evidence type="ECO:0000256" key="2">
    <source>
        <dbReference type="ARBA" id="ARBA00023015"/>
    </source>
</evidence>
<proteinExistence type="inferred from homology"/>
<feature type="domain" description="HTH lysR-type" evidence="5">
    <location>
        <begin position="9"/>
        <end position="66"/>
    </location>
</feature>
<dbReference type="AlphaFoldDB" id="A0A6J5EZZ7"/>
<dbReference type="RefSeq" id="WP_175232100.1">
    <property type="nucleotide sequence ID" value="NZ_CADIKH010000053.1"/>
</dbReference>
<dbReference type="Pfam" id="PF00126">
    <property type="entry name" value="HTH_1"/>
    <property type="match status" value="1"/>
</dbReference>
<dbReference type="PANTHER" id="PTHR30346:SF0">
    <property type="entry name" value="HCA OPERON TRANSCRIPTIONAL ACTIVATOR HCAR"/>
    <property type="match status" value="1"/>
</dbReference>
<dbReference type="PROSITE" id="PS50931">
    <property type="entry name" value="HTH_LYSR"/>
    <property type="match status" value="1"/>
</dbReference>
<dbReference type="Pfam" id="PF03466">
    <property type="entry name" value="LysR_substrate"/>
    <property type="match status" value="1"/>
</dbReference>
<keyword evidence="2" id="KW-0805">Transcription regulation</keyword>
<evidence type="ECO:0000313" key="6">
    <source>
        <dbReference type="EMBL" id="CAB3771733.1"/>
    </source>
</evidence>
<dbReference type="InterPro" id="IPR005119">
    <property type="entry name" value="LysR_subst-bd"/>
</dbReference>
<reference evidence="6 7" key="1">
    <citation type="submission" date="2020-04" db="EMBL/GenBank/DDBJ databases">
        <authorList>
            <person name="De Canck E."/>
        </authorList>
    </citation>
    <scope>NUCLEOTIDE SEQUENCE [LARGE SCALE GENOMIC DNA]</scope>
    <source>
        <strain evidence="6 7">LMG 29542</strain>
    </source>
</reference>
<dbReference type="InterPro" id="IPR036388">
    <property type="entry name" value="WH-like_DNA-bd_sf"/>
</dbReference>
<protein>
    <recommendedName>
        <fullName evidence="5">HTH lysR-type domain-containing protein</fullName>
    </recommendedName>
</protein>
<gene>
    <name evidence="6" type="ORF">LMG29542_06700</name>
</gene>
<evidence type="ECO:0000259" key="5">
    <source>
        <dbReference type="PROSITE" id="PS50931"/>
    </source>
</evidence>
<accession>A0A6J5EZZ7</accession>
<dbReference type="GO" id="GO:0003700">
    <property type="term" value="F:DNA-binding transcription factor activity"/>
    <property type="evidence" value="ECO:0007669"/>
    <property type="project" value="InterPro"/>
</dbReference>
<dbReference type="GO" id="GO:0003677">
    <property type="term" value="F:DNA binding"/>
    <property type="evidence" value="ECO:0007669"/>
    <property type="project" value="UniProtKB-KW"/>
</dbReference>
<dbReference type="PANTHER" id="PTHR30346">
    <property type="entry name" value="TRANSCRIPTIONAL DUAL REGULATOR HCAR-RELATED"/>
    <property type="match status" value="1"/>
</dbReference>
<dbReference type="InterPro" id="IPR036390">
    <property type="entry name" value="WH_DNA-bd_sf"/>
</dbReference>
<dbReference type="InterPro" id="IPR000847">
    <property type="entry name" value="LysR_HTH_N"/>
</dbReference>
<sequence>MGERIDEEISFRRLEVLLAFLEGGSLGKAAELLDVSTVSVHRALHSLEKGMRCKLFEHQGRQLIPTDAARTLASTAREVLTAMSVGIRTARELAGYSSSLLRLGSLYSLTLETVPALIAELKARGIGLEVDLTLGSNTELTELLSHGTLDAALLAVSDLGAEFQSIPLFEDEIYFAAPTGSRYADLETIDLQMCSHEPFVSLHEGFATYHGFHHAFHVAGAIPTVVMTVGDIFSLTSLVSGGVGYTLLPGRIRGLLKDKVRFIPLSSRFRMKQKIGLTFLSIRERDPTLLKLGVACRAIARAAGKSRPHPDR</sequence>
<keyword evidence="7" id="KW-1185">Reference proteome</keyword>
<dbReference type="Proteomes" id="UP000494363">
    <property type="component" value="Unassembled WGS sequence"/>
</dbReference>
<evidence type="ECO:0000313" key="7">
    <source>
        <dbReference type="Proteomes" id="UP000494363"/>
    </source>
</evidence>
<dbReference type="SUPFAM" id="SSF53850">
    <property type="entry name" value="Periplasmic binding protein-like II"/>
    <property type="match status" value="1"/>
</dbReference>